<accession>A0A2N1MF48</accession>
<feature type="region of interest" description="Disordered" evidence="1">
    <location>
        <begin position="118"/>
        <end position="165"/>
    </location>
</feature>
<feature type="compositionally biased region" description="Acidic residues" evidence="1">
    <location>
        <begin position="122"/>
        <end position="165"/>
    </location>
</feature>
<evidence type="ECO:0000256" key="1">
    <source>
        <dbReference type="SAM" id="MobiDB-lite"/>
    </source>
</evidence>
<reference evidence="2 3" key="2">
    <citation type="submission" date="2017-10" db="EMBL/GenBank/DDBJ databases">
        <title>Extensive intraspecific genome diversity in a model arbuscular mycorrhizal fungus.</title>
        <authorList>
            <person name="Chen E.C.H."/>
            <person name="Morin E."/>
            <person name="Baudet D."/>
            <person name="Noel J."/>
            <person name="Ndikumana S."/>
            <person name="Charron P."/>
            <person name="St-Onge C."/>
            <person name="Giorgi J."/>
            <person name="Grigoriev I.V."/>
            <person name="Roux C."/>
            <person name="Martin F.M."/>
            <person name="Corradi N."/>
        </authorList>
    </citation>
    <scope>NUCLEOTIDE SEQUENCE [LARGE SCALE GENOMIC DNA]</scope>
    <source>
        <strain evidence="2 3">C2</strain>
    </source>
</reference>
<organism evidence="2 3">
    <name type="scientific">Rhizophagus irregularis</name>
    <dbReference type="NCBI Taxonomy" id="588596"/>
    <lineage>
        <taxon>Eukaryota</taxon>
        <taxon>Fungi</taxon>
        <taxon>Fungi incertae sedis</taxon>
        <taxon>Mucoromycota</taxon>
        <taxon>Glomeromycotina</taxon>
        <taxon>Glomeromycetes</taxon>
        <taxon>Glomerales</taxon>
        <taxon>Glomeraceae</taxon>
        <taxon>Rhizophagus</taxon>
    </lineage>
</organism>
<evidence type="ECO:0008006" key="4">
    <source>
        <dbReference type="Google" id="ProtNLM"/>
    </source>
</evidence>
<proteinExistence type="predicted"/>
<protein>
    <recommendedName>
        <fullName evidence="4">Protein FAR1-RELATED SEQUENCE</fullName>
    </recommendedName>
</protein>
<dbReference type="Proteomes" id="UP000233469">
    <property type="component" value="Unassembled WGS sequence"/>
</dbReference>
<evidence type="ECO:0000313" key="2">
    <source>
        <dbReference type="EMBL" id="PKK60260.1"/>
    </source>
</evidence>
<name>A0A2N1MF48_9GLOM</name>
<gene>
    <name evidence="2" type="ORF">RhiirC2_793585</name>
</gene>
<evidence type="ECO:0000313" key="3">
    <source>
        <dbReference type="Proteomes" id="UP000233469"/>
    </source>
</evidence>
<reference evidence="2 3" key="1">
    <citation type="submission" date="2016-04" db="EMBL/GenBank/DDBJ databases">
        <title>Genome analyses suggest a sexual origin of heterokaryosis in a supposedly ancient asexual fungus.</title>
        <authorList>
            <person name="Ropars J."/>
            <person name="Sedzielewska K."/>
            <person name="Noel J."/>
            <person name="Charron P."/>
            <person name="Farinelli L."/>
            <person name="Marton T."/>
            <person name="Kruger M."/>
            <person name="Pelin A."/>
            <person name="Brachmann A."/>
            <person name="Corradi N."/>
        </authorList>
    </citation>
    <scope>NUCLEOTIDE SEQUENCE [LARGE SCALE GENOMIC DNA]</scope>
    <source>
        <strain evidence="2 3">C2</strain>
    </source>
</reference>
<comment type="caution">
    <text evidence="2">The sequence shown here is derived from an EMBL/GenBank/DDBJ whole genome shotgun (WGS) entry which is preliminary data.</text>
</comment>
<dbReference type="AlphaFoldDB" id="A0A2N1MF48"/>
<dbReference type="EMBL" id="LLXL01002659">
    <property type="protein sequence ID" value="PKK60260.1"/>
    <property type="molecule type" value="Genomic_DNA"/>
</dbReference>
<dbReference type="VEuPathDB" id="FungiDB:FUN_011655"/>
<sequence length="165" mass="19691">MILAIYEILPSTNHNYYIWHLRKNLDKNLRGQFRKNYNKFVKAWNKCQNFFSEYEFQKRWRELLTGFLAAKKYLKRALRLVVKSSATLFELDTHIQSLLNKEENLNSMNNQIKIQQWITIDEGQDEDGEDDEDYEDGEDGEDGDYGDDDDNDEQSDDEEQSDDKE</sequence>